<feature type="domain" description="Yip1" evidence="6">
    <location>
        <begin position="12"/>
        <end position="171"/>
    </location>
</feature>
<dbReference type="AlphaFoldDB" id="A0A1T5F190"/>
<dbReference type="Pfam" id="PF04893">
    <property type="entry name" value="Yip1"/>
    <property type="match status" value="1"/>
</dbReference>
<keyword evidence="2 5" id="KW-0812">Transmembrane</keyword>
<dbReference type="EMBL" id="FUYQ01000036">
    <property type="protein sequence ID" value="SKB89972.1"/>
    <property type="molecule type" value="Genomic_DNA"/>
</dbReference>
<gene>
    <name evidence="7" type="ORF">SAMN05660349_03262</name>
</gene>
<evidence type="ECO:0000256" key="3">
    <source>
        <dbReference type="ARBA" id="ARBA00022989"/>
    </source>
</evidence>
<name>A0A1T5F190_9BACT</name>
<sequence>MYKEIIKLVILIISQPAKAWEMLSLKEDKEEDFLSRFIYPLIGMVTLAAFLGVLFTRKEFDVELALKSSIKTLVSFFGGFYLASYLLNELWVSIFKRVKDMKRWQCFVGYSSSLVYALTIVLMLLPEFFFLRIFILYTVYIVWEGAESYMGVEENVKLKFVGIVSAVILLAPIIIDFLLSMLMPGLRFE</sequence>
<feature type="transmembrane region" description="Helical" evidence="5">
    <location>
        <begin position="37"/>
        <end position="56"/>
    </location>
</feature>
<dbReference type="Proteomes" id="UP000190852">
    <property type="component" value="Unassembled WGS sequence"/>
</dbReference>
<proteinExistence type="predicted"/>
<evidence type="ECO:0000256" key="5">
    <source>
        <dbReference type="SAM" id="Phobius"/>
    </source>
</evidence>
<dbReference type="RefSeq" id="WP_079684615.1">
    <property type="nucleotide sequence ID" value="NZ_FUYQ01000036.1"/>
</dbReference>
<accession>A0A1T5F190</accession>
<keyword evidence="4 5" id="KW-0472">Membrane</keyword>
<feature type="transmembrane region" description="Helical" evidence="5">
    <location>
        <begin position="114"/>
        <end position="140"/>
    </location>
</feature>
<evidence type="ECO:0000313" key="7">
    <source>
        <dbReference type="EMBL" id="SKB89972.1"/>
    </source>
</evidence>
<keyword evidence="8" id="KW-1185">Reference proteome</keyword>
<comment type="subcellular location">
    <subcellularLocation>
        <location evidence="1">Membrane</location>
        <topology evidence="1">Multi-pass membrane protein</topology>
    </subcellularLocation>
</comment>
<feature type="transmembrane region" description="Helical" evidence="5">
    <location>
        <begin position="76"/>
        <end position="94"/>
    </location>
</feature>
<dbReference type="InterPro" id="IPR006977">
    <property type="entry name" value="Yip1_dom"/>
</dbReference>
<evidence type="ECO:0000313" key="8">
    <source>
        <dbReference type="Proteomes" id="UP000190852"/>
    </source>
</evidence>
<evidence type="ECO:0000259" key="6">
    <source>
        <dbReference type="Pfam" id="PF04893"/>
    </source>
</evidence>
<organism evidence="7 8">
    <name type="scientific">Parabacteroides chartae</name>
    <dbReference type="NCBI Taxonomy" id="1037355"/>
    <lineage>
        <taxon>Bacteria</taxon>
        <taxon>Pseudomonadati</taxon>
        <taxon>Bacteroidota</taxon>
        <taxon>Bacteroidia</taxon>
        <taxon>Bacteroidales</taxon>
        <taxon>Tannerellaceae</taxon>
        <taxon>Parabacteroides</taxon>
    </lineage>
</organism>
<keyword evidence="3 5" id="KW-1133">Transmembrane helix</keyword>
<evidence type="ECO:0000256" key="2">
    <source>
        <dbReference type="ARBA" id="ARBA00022692"/>
    </source>
</evidence>
<reference evidence="8" key="1">
    <citation type="submission" date="2017-02" db="EMBL/GenBank/DDBJ databases">
        <authorList>
            <person name="Varghese N."/>
            <person name="Submissions S."/>
        </authorList>
    </citation>
    <scope>NUCLEOTIDE SEQUENCE [LARGE SCALE GENOMIC DNA]</scope>
    <source>
        <strain evidence="8">DSM 24967</strain>
    </source>
</reference>
<evidence type="ECO:0000256" key="1">
    <source>
        <dbReference type="ARBA" id="ARBA00004141"/>
    </source>
</evidence>
<evidence type="ECO:0000256" key="4">
    <source>
        <dbReference type="ARBA" id="ARBA00023136"/>
    </source>
</evidence>
<dbReference type="GO" id="GO:0016020">
    <property type="term" value="C:membrane"/>
    <property type="evidence" value="ECO:0007669"/>
    <property type="project" value="UniProtKB-SubCell"/>
</dbReference>
<protein>
    <recommendedName>
        <fullName evidence="6">Yip1 domain-containing protein</fullName>
    </recommendedName>
</protein>
<feature type="transmembrane region" description="Helical" evidence="5">
    <location>
        <begin position="160"/>
        <end position="179"/>
    </location>
</feature>